<dbReference type="Pfam" id="PF12741">
    <property type="entry name" value="SusD-like"/>
    <property type="match status" value="1"/>
</dbReference>
<organism evidence="1 2">
    <name type="scientific">Phocaeicola coprocola CAG:162</name>
    <dbReference type="NCBI Taxonomy" id="1263040"/>
    <lineage>
        <taxon>Bacteria</taxon>
        <taxon>Pseudomonadati</taxon>
        <taxon>Bacteroidota</taxon>
        <taxon>Bacteroidia</taxon>
        <taxon>Bacteroidales</taxon>
        <taxon>Bacteroidaceae</taxon>
        <taxon>Phocaeicola</taxon>
    </lineage>
</organism>
<evidence type="ECO:0000313" key="1">
    <source>
        <dbReference type="EMBL" id="CDA70808.1"/>
    </source>
</evidence>
<comment type="caution">
    <text evidence="1">The sequence shown here is derived from an EMBL/GenBank/DDBJ whole genome shotgun (WGS) entry which is preliminary data.</text>
</comment>
<accession>R6C347</accession>
<dbReference type="InterPro" id="IPR024302">
    <property type="entry name" value="SusD-like"/>
</dbReference>
<dbReference type="InterPro" id="IPR041662">
    <property type="entry name" value="SusD-like_2"/>
</dbReference>
<dbReference type="RefSeq" id="WP_022126051.1">
    <property type="nucleotide sequence ID" value="NZ_FR880989.1"/>
</dbReference>
<dbReference type="PROSITE" id="PS51257">
    <property type="entry name" value="PROKAR_LIPOPROTEIN"/>
    <property type="match status" value="1"/>
</dbReference>
<reference evidence="1" key="1">
    <citation type="submission" date="2012-11" db="EMBL/GenBank/DDBJ databases">
        <title>Dependencies among metagenomic species, viruses, plasmids and units of genetic variation.</title>
        <authorList>
            <person name="Nielsen H.B."/>
            <person name="Almeida M."/>
            <person name="Juncker A.S."/>
            <person name="Rasmussen S."/>
            <person name="Li J."/>
            <person name="Sunagawa S."/>
            <person name="Plichta D."/>
            <person name="Gautier L."/>
            <person name="Le Chatelier E."/>
            <person name="Peletier E."/>
            <person name="Bonde I."/>
            <person name="Nielsen T."/>
            <person name="Manichanh C."/>
            <person name="Arumugam M."/>
            <person name="Batto J."/>
            <person name="Santos M.B.Q.D."/>
            <person name="Blom N."/>
            <person name="Borruel N."/>
            <person name="Burgdorf K.S."/>
            <person name="Boumezbeur F."/>
            <person name="Casellas F."/>
            <person name="Dore J."/>
            <person name="Guarner F."/>
            <person name="Hansen T."/>
            <person name="Hildebrand F."/>
            <person name="Kaas R.S."/>
            <person name="Kennedy S."/>
            <person name="Kristiansen K."/>
            <person name="Kultima J.R."/>
            <person name="Leonard P."/>
            <person name="Levenez F."/>
            <person name="Lund O."/>
            <person name="Moumen B."/>
            <person name="Le Paslier D."/>
            <person name="Pons N."/>
            <person name="Pedersen O."/>
            <person name="Prifti E."/>
            <person name="Qin J."/>
            <person name="Raes J."/>
            <person name="Tap J."/>
            <person name="Tims S."/>
            <person name="Ussery D.W."/>
            <person name="Yamada T."/>
            <person name="MetaHit consortium"/>
            <person name="Renault P."/>
            <person name="Sicheritz-Ponten T."/>
            <person name="Bork P."/>
            <person name="Wang J."/>
            <person name="Brunak S."/>
            <person name="Ehrlich S.D."/>
        </authorList>
    </citation>
    <scope>NUCLEOTIDE SEQUENCE [LARGE SCALE GENOMIC DNA]</scope>
</reference>
<dbReference type="EMBL" id="CBCJ010000092">
    <property type="protein sequence ID" value="CDA70808.1"/>
    <property type="molecule type" value="Genomic_DNA"/>
</dbReference>
<protein>
    <recommendedName>
        <fullName evidence="3">Lipoprotein</fullName>
    </recommendedName>
</protein>
<dbReference type="Pfam" id="PF12771">
    <property type="entry name" value="SusD-like_2"/>
    <property type="match status" value="1"/>
</dbReference>
<dbReference type="InterPro" id="IPR011990">
    <property type="entry name" value="TPR-like_helical_dom_sf"/>
</dbReference>
<sequence length="663" mass="75555">MKTINNLFWGLGLISLGLTSCSDFDEVNTDPSKTELGSVKSYYALNQSFSKIQMDPSTGERVYVYNWGEGARFITEKKHLSIGNYDDDYISSFYYPAIAYSINNATLAVQIAESPTIEIADQKFYPNMKQFARIWRAYLLGQFTDCFGPCALPQDLTGGLNPVYSSEKETYNYILDELSDAVKAIDITVEPTEDQAKCDPYFGYDAKKWVKYANSLRMRLAMRLSNLKDKDSEMYNKAIAQFKDAVSDLSKTISEDVDIMEIVQNNGWDDYSGPYTRSYNQHCLSGTLANLMTNLGGISIQTQRPDIDSKYIKPANYLGKRFEKHFVQNTDNPTKGYWLDGLPENLDPRALKLYYLPYDSKADNMIDIDTEVKKLKGTFGLISFENDKDTIKIDGTYCWNGIPAGTTTSFSPSMSKNELANSSSARLNNYPILGSQVRNAEEKMVYFGPWETYFLIAEALERQWITSGDVKGITAEEAYNKAIELSFIHFGVSEYYEDYIKSETYNRIGTSVAYTHTTPASAETMQYIDGYTNKNVTVQYQYPDGSRTLYGGQLNDHLSKIFTQKYIAQLPYLVQECWSDYRRVGLPFFDIPANEKMMTGTDMTEWKPDSWTSGQKWQYYPQRMRYPTTLDNANPTEYNHALELLGGANTTMVPLWWSMGAIK</sequence>
<dbReference type="Proteomes" id="UP000018362">
    <property type="component" value="Unassembled WGS sequence"/>
</dbReference>
<evidence type="ECO:0000313" key="2">
    <source>
        <dbReference type="Proteomes" id="UP000018362"/>
    </source>
</evidence>
<dbReference type="Gene3D" id="1.25.40.390">
    <property type="match status" value="2"/>
</dbReference>
<dbReference type="AlphaFoldDB" id="R6C347"/>
<evidence type="ECO:0008006" key="3">
    <source>
        <dbReference type="Google" id="ProtNLM"/>
    </source>
</evidence>
<proteinExistence type="predicted"/>
<name>R6C347_9BACT</name>
<gene>
    <name evidence="1" type="ORF">BN509_01831</name>
</gene>
<dbReference type="SUPFAM" id="SSF48452">
    <property type="entry name" value="TPR-like"/>
    <property type="match status" value="1"/>
</dbReference>